<dbReference type="EMBL" id="JYDR01000365">
    <property type="protein sequence ID" value="KRY64540.1"/>
    <property type="molecule type" value="Genomic_DNA"/>
</dbReference>
<feature type="non-terminal residue" evidence="1">
    <location>
        <position position="1"/>
    </location>
</feature>
<name>A0A0V1DSL4_TRIPS</name>
<accession>A0A0V1DSL4</accession>
<sequence>LNDGKKPLSAPEKVNELLDQVRYHGSLSHGPCDSYDVYGLGQKIIVPLHYSNIHDGASADWVFEETLEQFADLNNAHQFCKSAAIALQNEEIVDVILNFERAYKIMKKYKKK</sequence>
<gene>
    <name evidence="1" type="ORF">T4A_8727</name>
</gene>
<protein>
    <submittedName>
        <fullName evidence="1">Uncharacterized protein</fullName>
    </submittedName>
</protein>
<evidence type="ECO:0000313" key="1">
    <source>
        <dbReference type="EMBL" id="KRY64540.1"/>
    </source>
</evidence>
<organism evidence="1 2">
    <name type="scientific">Trichinella pseudospiralis</name>
    <name type="common">Parasitic roundworm</name>
    <dbReference type="NCBI Taxonomy" id="6337"/>
    <lineage>
        <taxon>Eukaryota</taxon>
        <taxon>Metazoa</taxon>
        <taxon>Ecdysozoa</taxon>
        <taxon>Nematoda</taxon>
        <taxon>Enoplea</taxon>
        <taxon>Dorylaimia</taxon>
        <taxon>Trichinellida</taxon>
        <taxon>Trichinellidae</taxon>
        <taxon>Trichinella</taxon>
    </lineage>
</organism>
<proteinExistence type="predicted"/>
<comment type="caution">
    <text evidence="1">The sequence shown here is derived from an EMBL/GenBank/DDBJ whole genome shotgun (WGS) entry which is preliminary data.</text>
</comment>
<evidence type="ECO:0000313" key="2">
    <source>
        <dbReference type="Proteomes" id="UP000054632"/>
    </source>
</evidence>
<reference evidence="1 2" key="1">
    <citation type="submission" date="2015-01" db="EMBL/GenBank/DDBJ databases">
        <title>Evolution of Trichinella species and genotypes.</title>
        <authorList>
            <person name="Korhonen P.K."/>
            <person name="Edoardo P."/>
            <person name="Giuseppe L.R."/>
            <person name="Gasser R.B."/>
        </authorList>
    </citation>
    <scope>NUCLEOTIDE SEQUENCE [LARGE SCALE GENOMIC DNA]</scope>
    <source>
        <strain evidence="1">ISS13</strain>
    </source>
</reference>
<dbReference type="Proteomes" id="UP000054632">
    <property type="component" value="Unassembled WGS sequence"/>
</dbReference>
<dbReference type="AlphaFoldDB" id="A0A0V1DSL4"/>